<comment type="caution">
    <text evidence="6">The sequence shown here is derived from an EMBL/GenBank/DDBJ whole genome shotgun (WGS) entry which is preliminary data.</text>
</comment>
<sequence>MKKAVLASVVAAVMSGSVMAAEIYNSDGTSLKIGGRAEARFNVSDNNEVDGNSSFEDKSRARLNIKGKTKVSDELYGFGKYEAEFDGKSDLTNRYFFAGIGTNFGEFSYGKQDSAQVMLTDFTDTMATFGAASDDAIGDAIAGGKDKRTNNFLYSGEFNNLTIQANYLANDEKDTDSYGIAAMYSFGSFDLGAGYVYQDIDADTDANLFNIAGQFKLDAFTLGALVQLASGDDDDVTAYELSAQYKPMKQLTLVAVYNYAELDPSSGSKEDVVDEIAIEAVYKFNSHIRTYAGYKFQQIDDSDDELQAGIRYDF</sequence>
<dbReference type="CDD" id="cd00342">
    <property type="entry name" value="gram_neg_porins"/>
    <property type="match status" value="1"/>
</dbReference>
<dbReference type="SUPFAM" id="SSF56935">
    <property type="entry name" value="Porins"/>
    <property type="match status" value="1"/>
</dbReference>
<evidence type="ECO:0000256" key="4">
    <source>
        <dbReference type="SAM" id="SignalP"/>
    </source>
</evidence>
<keyword evidence="2 4" id="KW-0732">Signal</keyword>
<dbReference type="InterPro" id="IPR033900">
    <property type="entry name" value="Gram_neg_porin_domain"/>
</dbReference>
<comment type="subcellular location">
    <subcellularLocation>
        <location evidence="1">Cell outer membrane</location>
        <topology evidence="1">Multi-pass membrane protein</topology>
    </subcellularLocation>
</comment>
<dbReference type="Pfam" id="PF13609">
    <property type="entry name" value="Porin_4"/>
    <property type="match status" value="1"/>
</dbReference>
<reference evidence="6" key="1">
    <citation type="submission" date="2021-12" db="EMBL/GenBank/DDBJ databases">
        <authorList>
            <person name="Rodrigo-Torres L."/>
            <person name="Arahal R. D."/>
            <person name="Lucena T."/>
        </authorList>
    </citation>
    <scope>NUCLEOTIDE SEQUENCE</scope>
    <source>
        <strain evidence="6">CECT 8226</strain>
    </source>
</reference>
<dbReference type="EMBL" id="CAKLCM010000003">
    <property type="protein sequence ID" value="CAH0528984.1"/>
    <property type="molecule type" value="Genomic_DNA"/>
</dbReference>
<dbReference type="Proteomes" id="UP000838160">
    <property type="component" value="Unassembled WGS sequence"/>
</dbReference>
<feature type="chain" id="PRO_5045587619" evidence="4">
    <location>
        <begin position="21"/>
        <end position="314"/>
    </location>
</feature>
<evidence type="ECO:0000313" key="6">
    <source>
        <dbReference type="EMBL" id="CAH0528984.1"/>
    </source>
</evidence>
<feature type="signal peptide" evidence="4">
    <location>
        <begin position="1"/>
        <end position="20"/>
    </location>
</feature>
<dbReference type="Gene3D" id="2.40.160.10">
    <property type="entry name" value="Porin"/>
    <property type="match status" value="1"/>
</dbReference>
<feature type="domain" description="Porin" evidence="5">
    <location>
        <begin position="7"/>
        <end position="301"/>
    </location>
</feature>
<organism evidence="6 7">
    <name type="scientific">Vibrio hippocampi</name>
    <dbReference type="NCBI Taxonomy" id="654686"/>
    <lineage>
        <taxon>Bacteria</taxon>
        <taxon>Pseudomonadati</taxon>
        <taxon>Pseudomonadota</taxon>
        <taxon>Gammaproteobacteria</taxon>
        <taxon>Vibrionales</taxon>
        <taxon>Vibrionaceae</taxon>
        <taxon>Vibrio</taxon>
    </lineage>
</organism>
<gene>
    <name evidence="6" type="primary">ompL_1</name>
    <name evidence="6" type="ORF">VHP8226_02992</name>
</gene>
<evidence type="ECO:0000256" key="2">
    <source>
        <dbReference type="ARBA" id="ARBA00022729"/>
    </source>
</evidence>
<dbReference type="InterPro" id="IPR023614">
    <property type="entry name" value="Porin_dom_sf"/>
</dbReference>
<keyword evidence="3" id="KW-0472">Membrane</keyword>
<accession>A0ABN8DLJ0</accession>
<dbReference type="InterPro" id="IPR050298">
    <property type="entry name" value="Gram-neg_bact_OMP"/>
</dbReference>
<evidence type="ECO:0000313" key="7">
    <source>
        <dbReference type="Proteomes" id="UP000838160"/>
    </source>
</evidence>
<proteinExistence type="predicted"/>
<dbReference type="PANTHER" id="PTHR34501">
    <property type="entry name" value="PROTEIN YDDL-RELATED"/>
    <property type="match status" value="1"/>
</dbReference>
<protein>
    <submittedName>
        <fullName evidence="6">Porin-like protein L</fullName>
    </submittedName>
</protein>
<evidence type="ECO:0000259" key="5">
    <source>
        <dbReference type="Pfam" id="PF13609"/>
    </source>
</evidence>
<evidence type="ECO:0000256" key="1">
    <source>
        <dbReference type="ARBA" id="ARBA00004571"/>
    </source>
</evidence>
<evidence type="ECO:0000256" key="3">
    <source>
        <dbReference type="ARBA" id="ARBA00023136"/>
    </source>
</evidence>
<keyword evidence="7" id="KW-1185">Reference proteome</keyword>
<dbReference type="PANTHER" id="PTHR34501:SF2">
    <property type="entry name" value="OUTER MEMBRANE PORIN F-RELATED"/>
    <property type="match status" value="1"/>
</dbReference>
<dbReference type="RefSeq" id="WP_237485847.1">
    <property type="nucleotide sequence ID" value="NZ_CAKLCM010000003.1"/>
</dbReference>
<name>A0ABN8DLJ0_9VIBR</name>